<dbReference type="Proteomes" id="UP001055879">
    <property type="component" value="Linkage Group LG18"/>
</dbReference>
<name>A0ACB8XFD8_ARCLA</name>
<sequence length="161" mass="18394">MPRPWILRTTRAFSLKEDARPVRPVDSSNNFLFLYIFAKQRNSGCYIDVVIGMDWLTKNRAKILCVKKMVRIPVSNDEMLEKKRLEDVKVVNEFPDVFPDDLLRLPPDRQVEFKIDLQPGAAPVARAPYRLAPSEMKGMMGKLQDLLEKGFVRPSSSPCGA</sequence>
<evidence type="ECO:0000313" key="2">
    <source>
        <dbReference type="Proteomes" id="UP001055879"/>
    </source>
</evidence>
<organism evidence="1 2">
    <name type="scientific">Arctium lappa</name>
    <name type="common">Greater burdock</name>
    <name type="synonym">Lappa major</name>
    <dbReference type="NCBI Taxonomy" id="4217"/>
    <lineage>
        <taxon>Eukaryota</taxon>
        <taxon>Viridiplantae</taxon>
        <taxon>Streptophyta</taxon>
        <taxon>Embryophyta</taxon>
        <taxon>Tracheophyta</taxon>
        <taxon>Spermatophyta</taxon>
        <taxon>Magnoliopsida</taxon>
        <taxon>eudicotyledons</taxon>
        <taxon>Gunneridae</taxon>
        <taxon>Pentapetalae</taxon>
        <taxon>asterids</taxon>
        <taxon>campanulids</taxon>
        <taxon>Asterales</taxon>
        <taxon>Asteraceae</taxon>
        <taxon>Carduoideae</taxon>
        <taxon>Cardueae</taxon>
        <taxon>Arctiinae</taxon>
        <taxon>Arctium</taxon>
    </lineage>
</organism>
<comment type="caution">
    <text evidence="1">The sequence shown here is derived from an EMBL/GenBank/DDBJ whole genome shotgun (WGS) entry which is preliminary data.</text>
</comment>
<reference evidence="2" key="1">
    <citation type="journal article" date="2022" name="Mol. Ecol. Resour.">
        <title>The genomes of chicory, endive, great burdock and yacon provide insights into Asteraceae palaeo-polyploidization history and plant inulin production.</title>
        <authorList>
            <person name="Fan W."/>
            <person name="Wang S."/>
            <person name="Wang H."/>
            <person name="Wang A."/>
            <person name="Jiang F."/>
            <person name="Liu H."/>
            <person name="Zhao H."/>
            <person name="Xu D."/>
            <person name="Zhang Y."/>
        </authorList>
    </citation>
    <scope>NUCLEOTIDE SEQUENCE [LARGE SCALE GENOMIC DNA]</scope>
    <source>
        <strain evidence="2">cv. Niubang</strain>
    </source>
</reference>
<proteinExistence type="predicted"/>
<accession>A0ACB8XFD8</accession>
<gene>
    <name evidence="1" type="ORF">L6452_44302</name>
</gene>
<protein>
    <submittedName>
        <fullName evidence="1">Uncharacterized protein</fullName>
    </submittedName>
</protein>
<reference evidence="1 2" key="2">
    <citation type="journal article" date="2022" name="Mol. Ecol. Resour.">
        <title>The genomes of chicory, endive, great burdock and yacon provide insights into Asteraceae paleo-polyploidization history and plant inulin production.</title>
        <authorList>
            <person name="Fan W."/>
            <person name="Wang S."/>
            <person name="Wang H."/>
            <person name="Wang A."/>
            <person name="Jiang F."/>
            <person name="Liu H."/>
            <person name="Zhao H."/>
            <person name="Xu D."/>
            <person name="Zhang Y."/>
        </authorList>
    </citation>
    <scope>NUCLEOTIDE SEQUENCE [LARGE SCALE GENOMIC DNA]</scope>
    <source>
        <strain evidence="2">cv. Niubang</strain>
    </source>
</reference>
<keyword evidence="2" id="KW-1185">Reference proteome</keyword>
<evidence type="ECO:0000313" key="1">
    <source>
        <dbReference type="EMBL" id="KAI3665672.1"/>
    </source>
</evidence>
<dbReference type="EMBL" id="CM042064">
    <property type="protein sequence ID" value="KAI3665672.1"/>
    <property type="molecule type" value="Genomic_DNA"/>
</dbReference>